<dbReference type="EC" id="1.1.1.83" evidence="12"/>
<dbReference type="GO" id="GO:0050319">
    <property type="term" value="F:tartrate decarboxylase activity"/>
    <property type="evidence" value="ECO:0007669"/>
    <property type="project" value="UniProtKB-EC"/>
</dbReference>
<evidence type="ECO:0000256" key="8">
    <source>
        <dbReference type="ARBA" id="ARBA00004981"/>
    </source>
</evidence>
<evidence type="ECO:0000256" key="11">
    <source>
        <dbReference type="ARBA" id="ARBA00012223"/>
    </source>
</evidence>
<evidence type="ECO:0000256" key="7">
    <source>
        <dbReference type="ARBA" id="ARBA00004803"/>
    </source>
</evidence>
<comment type="similarity">
    <text evidence="10">Belongs to the isocitrate and isopropylmalate dehydrogenases family.</text>
</comment>
<dbReference type="GO" id="GO:0051287">
    <property type="term" value="F:NAD binding"/>
    <property type="evidence" value="ECO:0007669"/>
    <property type="project" value="InterPro"/>
</dbReference>
<feature type="domain" description="Isopropylmalate dehydrogenase-like" evidence="24">
    <location>
        <begin position="14"/>
        <end position="357"/>
    </location>
</feature>
<dbReference type="GO" id="GO:0005737">
    <property type="term" value="C:cytoplasm"/>
    <property type="evidence" value="ECO:0007669"/>
    <property type="project" value="UniProtKB-SubCell"/>
</dbReference>
<comment type="catalytic activity">
    <reaction evidence="21">
        <text>(2R,3S)-tartrate + NAD(+) = 2-hydroxy-3-oxosuccinate + NADH + H(+)</text>
        <dbReference type="Rhea" id="RHEA:16457"/>
        <dbReference type="ChEBI" id="CHEBI:15378"/>
        <dbReference type="ChEBI" id="CHEBI:30928"/>
        <dbReference type="ChEBI" id="CHEBI:57540"/>
        <dbReference type="ChEBI" id="CHEBI:57945"/>
        <dbReference type="ChEBI" id="CHEBI:58265"/>
        <dbReference type="EC" id="1.1.1.93"/>
    </reaction>
</comment>
<evidence type="ECO:0000256" key="19">
    <source>
        <dbReference type="ARBA" id="ARBA00030902"/>
    </source>
</evidence>
<dbReference type="GO" id="GO:0000287">
    <property type="term" value="F:magnesium ion binding"/>
    <property type="evidence" value="ECO:0007669"/>
    <property type="project" value="InterPro"/>
</dbReference>
<dbReference type="NCBIfam" id="TIGR02089">
    <property type="entry name" value="TTC"/>
    <property type="match status" value="1"/>
</dbReference>
<dbReference type="OrthoDB" id="9767905at2"/>
<comment type="catalytic activity">
    <reaction evidence="1">
        <text>(2R,3R)-tartrate + H(+) = (R)-glycerate + CO2</text>
        <dbReference type="Rhea" id="RHEA:13317"/>
        <dbReference type="ChEBI" id="CHEBI:15378"/>
        <dbReference type="ChEBI" id="CHEBI:16526"/>
        <dbReference type="ChEBI" id="CHEBI:16659"/>
        <dbReference type="ChEBI" id="CHEBI:30924"/>
        <dbReference type="EC" id="4.1.1.73"/>
    </reaction>
</comment>
<evidence type="ECO:0000256" key="6">
    <source>
        <dbReference type="ARBA" id="ARBA00004496"/>
    </source>
</evidence>
<dbReference type="Gene3D" id="3.40.718.10">
    <property type="entry name" value="Isopropylmalate Dehydrogenase"/>
    <property type="match status" value="1"/>
</dbReference>
<evidence type="ECO:0000256" key="23">
    <source>
        <dbReference type="ARBA" id="ARBA00049377"/>
    </source>
</evidence>
<dbReference type="UniPathway" id="UPA00839">
    <property type="reaction ID" value="UER00800"/>
</dbReference>
<dbReference type="InterPro" id="IPR011829">
    <property type="entry name" value="TTC_DH"/>
</dbReference>
<dbReference type="Pfam" id="PF00180">
    <property type="entry name" value="Iso_dh"/>
    <property type="match status" value="1"/>
</dbReference>
<evidence type="ECO:0000256" key="22">
    <source>
        <dbReference type="ARBA" id="ARBA00049301"/>
    </source>
</evidence>
<dbReference type="EMBL" id="CP032695">
    <property type="protein sequence ID" value="AYG63032.1"/>
    <property type="molecule type" value="Genomic_DNA"/>
</dbReference>
<evidence type="ECO:0000256" key="18">
    <source>
        <dbReference type="ARBA" id="ARBA00023239"/>
    </source>
</evidence>
<keyword evidence="25" id="KW-0614">Plasmid</keyword>
<dbReference type="SMART" id="SM01329">
    <property type="entry name" value="Iso_dh"/>
    <property type="match status" value="1"/>
</dbReference>
<sequence>MSNIDASVPQRKYRIAAIPGDGIGTEVIAAGLEVLDVLAARNGGFLIEVDHFDWGSERYRRTGAFMPSDGLTLLKKADAIYFGAVGAPDIPDHVTLWGLRLPICQRLDQYANVRPTRIFPGVTSPLRGVERGDLDWLIVRENSEGEYSGHGGRAHIGLPEEVATETSIFTRRGVERIMRFAFTEAAKRARKHLTVVTKSNAQRHGLVLWDEIAAEVAADFPDVSWDKELVDAMTFRMVSRPRSIDTVVATNLHADILSDLAAALAGSLGIAPTGNIDPERRFPSMFEPIHGSAFDIVGKGIANPVASFWTASMMLEHLGEAAAAHALITAVEQVCAAGILTPDLGGKATTVEVTRAVCDALRGSNFAPGETSIPA</sequence>
<protein>
    <recommendedName>
        <fullName evidence="19">D-malate dehydrogenase [decarboxylating]</fullName>
        <ecNumber evidence="12">1.1.1.83</ecNumber>
        <ecNumber evidence="13">1.1.1.93</ecNumber>
        <ecNumber evidence="11">4.1.1.73</ecNumber>
    </recommendedName>
</protein>
<dbReference type="EC" id="1.1.1.93" evidence="13"/>
<evidence type="ECO:0000256" key="15">
    <source>
        <dbReference type="ARBA" id="ARBA00023002"/>
    </source>
</evidence>
<evidence type="ECO:0000256" key="2">
    <source>
        <dbReference type="ARBA" id="ARBA00001936"/>
    </source>
</evidence>
<comment type="cofactor">
    <cofactor evidence="3">
        <name>Mg(2+)</name>
        <dbReference type="ChEBI" id="CHEBI:18420"/>
    </cofactor>
</comment>
<keyword evidence="17" id="KW-0464">Manganese</keyword>
<comment type="pathway">
    <text evidence="7">Carbohydrate acid metabolism; tartrate degradation; D-glycerate from L-tartrate: step 1/1.</text>
</comment>
<evidence type="ECO:0000256" key="14">
    <source>
        <dbReference type="ARBA" id="ARBA00022723"/>
    </source>
</evidence>
<evidence type="ECO:0000256" key="12">
    <source>
        <dbReference type="ARBA" id="ARBA00013126"/>
    </source>
</evidence>
<dbReference type="RefSeq" id="WP_120707939.1">
    <property type="nucleotide sequence ID" value="NZ_CP032695.1"/>
</dbReference>
<keyword evidence="15 25" id="KW-0560">Oxidoreductase</keyword>
<evidence type="ECO:0000313" key="26">
    <source>
        <dbReference type="Proteomes" id="UP000282195"/>
    </source>
</evidence>
<comment type="cofactor">
    <cofactor evidence="2">
        <name>Mn(2+)</name>
        <dbReference type="ChEBI" id="CHEBI:29035"/>
    </cofactor>
</comment>
<comment type="cofactor">
    <cofactor evidence="4">
        <name>K(+)</name>
        <dbReference type="ChEBI" id="CHEBI:29103"/>
    </cofactor>
</comment>
<evidence type="ECO:0000256" key="20">
    <source>
        <dbReference type="ARBA" id="ARBA00048069"/>
    </source>
</evidence>
<dbReference type="KEGG" id="rjg:CCGE525_30470"/>
<evidence type="ECO:0000256" key="10">
    <source>
        <dbReference type="ARBA" id="ARBA00007769"/>
    </source>
</evidence>
<accession>A0A387G523</accession>
<dbReference type="SUPFAM" id="SSF53659">
    <property type="entry name" value="Isocitrate/Isopropylmalate dehydrogenase-like"/>
    <property type="match status" value="1"/>
</dbReference>
<proteinExistence type="inferred from homology"/>
<comment type="function">
    <text evidence="5">Has multiple catalytic activities. Apart from catalyzing the oxidation of (+)-tartrate to oxaloglycolate, also converts meso-tartrate to D-glycerate and catalyzes the oxidative decarboxylation of D-malate to pyruvate.</text>
</comment>
<keyword evidence="14" id="KW-0479">Metal-binding</keyword>
<evidence type="ECO:0000259" key="24">
    <source>
        <dbReference type="SMART" id="SM01329"/>
    </source>
</evidence>
<dbReference type="InterPro" id="IPR024084">
    <property type="entry name" value="IsoPropMal-DH-like_dom"/>
</dbReference>
<dbReference type="PANTHER" id="PTHR43275:SF1">
    <property type="entry name" value="D-MALATE DEHYDROGENASE [DECARBOXYLATING]"/>
    <property type="match status" value="1"/>
</dbReference>
<dbReference type="AlphaFoldDB" id="A0A387G523"/>
<evidence type="ECO:0000256" key="17">
    <source>
        <dbReference type="ARBA" id="ARBA00023211"/>
    </source>
</evidence>
<dbReference type="GO" id="GO:0009027">
    <property type="term" value="F:tartrate dehydrogenase activity"/>
    <property type="evidence" value="ECO:0007669"/>
    <property type="project" value="UniProtKB-EC"/>
</dbReference>
<gene>
    <name evidence="25" type="ORF">CCGE525_30470</name>
</gene>
<dbReference type="Proteomes" id="UP000282195">
    <property type="component" value="Plasmid pRCCGE525c"/>
</dbReference>
<evidence type="ECO:0000256" key="21">
    <source>
        <dbReference type="ARBA" id="ARBA00048855"/>
    </source>
</evidence>
<geneLocation type="plasmid" evidence="26">
    <name>prccge525c</name>
</geneLocation>
<organism evidence="25 26">
    <name type="scientific">Rhizobium jaguaris</name>
    <dbReference type="NCBI Taxonomy" id="1312183"/>
    <lineage>
        <taxon>Bacteria</taxon>
        <taxon>Pseudomonadati</taxon>
        <taxon>Pseudomonadota</taxon>
        <taxon>Alphaproteobacteria</taxon>
        <taxon>Hyphomicrobiales</taxon>
        <taxon>Rhizobiaceae</taxon>
        <taxon>Rhizobium/Agrobacterium group</taxon>
        <taxon>Rhizobium</taxon>
    </lineage>
</organism>
<comment type="pathway">
    <text evidence="8">Carbohydrate acid metabolism; tartrate degradation; 2-hydroxy-3-oxosuccinate from L-tartrate: step 1/1.</text>
</comment>
<dbReference type="PANTHER" id="PTHR43275">
    <property type="entry name" value="D-MALATE DEHYDROGENASE [DECARBOXYLATING]"/>
    <property type="match status" value="1"/>
</dbReference>
<evidence type="ECO:0000256" key="3">
    <source>
        <dbReference type="ARBA" id="ARBA00001946"/>
    </source>
</evidence>
<dbReference type="InterPro" id="IPR050501">
    <property type="entry name" value="ICDH/IPMDH"/>
</dbReference>
<reference evidence="25 26" key="1">
    <citation type="submission" date="2018-10" db="EMBL/GenBank/DDBJ databases">
        <title>Rhizobium etli, R. leguminosarum and a new Rhizobium genospecies from Phaseolus dumosus.</title>
        <authorList>
            <person name="Ramirez-Puebla S.T."/>
            <person name="Rogel-Hernandez M.A."/>
            <person name="Guerrero G."/>
            <person name="Ormeno-Orrillo E."/>
            <person name="Martinez-Romero J.C."/>
            <person name="Negrete-Yankelevich S."/>
            <person name="Martinez-Romero E."/>
        </authorList>
    </citation>
    <scope>NUCLEOTIDE SEQUENCE [LARGE SCALE GENOMIC DNA]</scope>
    <source>
        <strain evidence="25 26">CCGE525</strain>
        <plasmid evidence="26">prccge525c</plasmid>
    </source>
</reference>
<keyword evidence="26" id="KW-1185">Reference proteome</keyword>
<dbReference type="InterPro" id="IPR019818">
    <property type="entry name" value="IsoCit/isopropylmalate_DH_CS"/>
</dbReference>
<evidence type="ECO:0000256" key="4">
    <source>
        <dbReference type="ARBA" id="ARBA00001958"/>
    </source>
</evidence>
<evidence type="ECO:0000256" key="1">
    <source>
        <dbReference type="ARBA" id="ARBA00001421"/>
    </source>
</evidence>
<evidence type="ECO:0000256" key="16">
    <source>
        <dbReference type="ARBA" id="ARBA00023027"/>
    </source>
</evidence>
<comment type="catalytic activity">
    <reaction evidence="20">
        <text>(2R,3R)-tartrate + NAD(+) = 2-hydroxy-3-oxosuccinate + NADH + H(+)</text>
        <dbReference type="Rhea" id="RHEA:15209"/>
        <dbReference type="ChEBI" id="CHEBI:15378"/>
        <dbReference type="ChEBI" id="CHEBI:30924"/>
        <dbReference type="ChEBI" id="CHEBI:57540"/>
        <dbReference type="ChEBI" id="CHEBI:57945"/>
        <dbReference type="ChEBI" id="CHEBI:58265"/>
        <dbReference type="EC" id="1.1.1.93"/>
    </reaction>
</comment>
<evidence type="ECO:0000256" key="5">
    <source>
        <dbReference type="ARBA" id="ARBA00004033"/>
    </source>
</evidence>
<evidence type="ECO:0000256" key="9">
    <source>
        <dbReference type="ARBA" id="ARBA00005110"/>
    </source>
</evidence>
<comment type="subcellular location">
    <subcellularLocation>
        <location evidence="6">Cytoplasm</location>
    </subcellularLocation>
</comment>
<comment type="catalytic activity">
    <reaction evidence="23">
        <text>tartrate + NAD(+) = 2-hydroxy-3-oxosuccinate + NADH + H(+)</text>
        <dbReference type="Rhea" id="RHEA:18853"/>
        <dbReference type="ChEBI" id="CHEBI:15378"/>
        <dbReference type="ChEBI" id="CHEBI:30929"/>
        <dbReference type="ChEBI" id="CHEBI:57540"/>
        <dbReference type="ChEBI" id="CHEBI:57945"/>
        <dbReference type="ChEBI" id="CHEBI:58265"/>
        <dbReference type="EC" id="1.1.1.93"/>
    </reaction>
</comment>
<dbReference type="EC" id="4.1.1.73" evidence="11"/>
<name>A0A387G523_9HYPH</name>
<keyword evidence="16" id="KW-0520">NAD</keyword>
<comment type="catalytic activity">
    <reaction evidence="22">
        <text>(R)-malate + NAD(+) = pyruvate + CO2 + NADH</text>
        <dbReference type="Rhea" id="RHEA:18365"/>
        <dbReference type="ChEBI" id="CHEBI:15361"/>
        <dbReference type="ChEBI" id="CHEBI:15588"/>
        <dbReference type="ChEBI" id="CHEBI:16526"/>
        <dbReference type="ChEBI" id="CHEBI:57540"/>
        <dbReference type="ChEBI" id="CHEBI:57945"/>
        <dbReference type="EC" id="1.1.1.83"/>
    </reaction>
</comment>
<dbReference type="PROSITE" id="PS00470">
    <property type="entry name" value="IDH_IMDH"/>
    <property type="match status" value="1"/>
</dbReference>
<evidence type="ECO:0000313" key="25">
    <source>
        <dbReference type="EMBL" id="AYG63032.1"/>
    </source>
</evidence>
<evidence type="ECO:0000256" key="13">
    <source>
        <dbReference type="ARBA" id="ARBA00013144"/>
    </source>
</evidence>
<comment type="pathway">
    <text evidence="9">Carbohydrate acid metabolism; tartrate degradation; 2-hydroxy-3-oxosuccinate from meso-tartrate: step 1/1.</text>
</comment>
<keyword evidence="18" id="KW-0456">Lyase</keyword>
<dbReference type="GO" id="GO:0046553">
    <property type="term" value="F:D-malate dehydrogenase (decarboxylating) (NAD+) activity"/>
    <property type="evidence" value="ECO:0007669"/>
    <property type="project" value="UniProtKB-EC"/>
</dbReference>